<dbReference type="InterPro" id="IPR029044">
    <property type="entry name" value="Nucleotide-diphossugar_trans"/>
</dbReference>
<dbReference type="EMBL" id="JAELVQ010000007">
    <property type="protein sequence ID" value="MBJ6367892.1"/>
    <property type="molecule type" value="Genomic_DNA"/>
</dbReference>
<evidence type="ECO:0000259" key="1">
    <source>
        <dbReference type="Pfam" id="PF00535"/>
    </source>
</evidence>
<dbReference type="Pfam" id="PF00535">
    <property type="entry name" value="Glycos_transf_2"/>
    <property type="match status" value="1"/>
</dbReference>
<comment type="caution">
    <text evidence="2">The sequence shown here is derived from an EMBL/GenBank/DDBJ whole genome shotgun (WGS) entry which is preliminary data.</text>
</comment>
<dbReference type="Gene3D" id="3.90.550.10">
    <property type="entry name" value="Spore Coat Polysaccharide Biosynthesis Protein SpsA, Chain A"/>
    <property type="match status" value="1"/>
</dbReference>
<dbReference type="PANTHER" id="PTHR22916">
    <property type="entry name" value="GLYCOSYLTRANSFERASE"/>
    <property type="match status" value="1"/>
</dbReference>
<dbReference type="Proteomes" id="UP000610931">
    <property type="component" value="Unassembled WGS sequence"/>
</dbReference>
<dbReference type="SUPFAM" id="SSF53448">
    <property type="entry name" value="Nucleotide-diphospho-sugar transferases"/>
    <property type="match status" value="1"/>
</dbReference>
<accession>A0A8J7IFI5</accession>
<dbReference type="AlphaFoldDB" id="A0A8J7IFI5"/>
<dbReference type="InterPro" id="IPR001173">
    <property type="entry name" value="Glyco_trans_2-like"/>
</dbReference>
<dbReference type="GO" id="GO:0016758">
    <property type="term" value="F:hexosyltransferase activity"/>
    <property type="evidence" value="ECO:0007669"/>
    <property type="project" value="UniProtKB-ARBA"/>
</dbReference>
<keyword evidence="3" id="KW-1185">Reference proteome</keyword>
<name>A0A8J7IFI5_9FLAO</name>
<organism evidence="2 3">
    <name type="scientific">Snuella sedimenti</name>
    <dbReference type="NCBI Taxonomy" id="2798802"/>
    <lineage>
        <taxon>Bacteria</taxon>
        <taxon>Pseudomonadati</taxon>
        <taxon>Bacteroidota</taxon>
        <taxon>Flavobacteriia</taxon>
        <taxon>Flavobacteriales</taxon>
        <taxon>Flavobacteriaceae</taxon>
        <taxon>Snuella</taxon>
    </lineage>
</organism>
<dbReference type="PANTHER" id="PTHR22916:SF3">
    <property type="entry name" value="UDP-GLCNAC:BETAGAL BETA-1,3-N-ACETYLGLUCOSAMINYLTRANSFERASE-LIKE PROTEIN 1"/>
    <property type="match status" value="1"/>
</dbReference>
<sequence length="308" mass="36409">MVSIIIPTYNRAALIGETLLSIQNQTYVHWECLVIDDGSTDNTEQVVQGFQIRDSRIQFFRRPQNKPKGANACRNYGLKISKGEYINWFDSDDLMHENKIELQISKLIESKSNFCICKTAKFKNNCSNVIGVLRTHPTSNDVFEKFLMKRNIWLTQAPLFKKEFLINFGLKFDEDLQAAQEWEFFSRVLHYDKDYSFVNQVLVFFRNHEESMSSQRNANVLWNYFLARKKIYILFGNGLSIKAQTYFFNYFTESYYNMLSKNDYIKAKAVYKYIKNLFNLSFIEKCYLKLAYVSFKCFGKGYLIIKKI</sequence>
<reference evidence="2" key="1">
    <citation type="submission" date="2020-12" db="EMBL/GenBank/DDBJ databases">
        <title>Snuella sp. nov., isolated from sediment in Incheon.</title>
        <authorList>
            <person name="Kim W."/>
        </authorList>
    </citation>
    <scope>NUCLEOTIDE SEQUENCE</scope>
    <source>
        <strain evidence="2">CAU 1569</strain>
    </source>
</reference>
<protein>
    <submittedName>
        <fullName evidence="2">Glycosyltransferase</fullName>
    </submittedName>
</protein>
<feature type="domain" description="Glycosyltransferase 2-like" evidence="1">
    <location>
        <begin position="3"/>
        <end position="125"/>
    </location>
</feature>
<evidence type="ECO:0000313" key="2">
    <source>
        <dbReference type="EMBL" id="MBJ6367892.1"/>
    </source>
</evidence>
<proteinExistence type="predicted"/>
<gene>
    <name evidence="2" type="ORF">JF259_07310</name>
</gene>
<evidence type="ECO:0000313" key="3">
    <source>
        <dbReference type="Proteomes" id="UP000610931"/>
    </source>
</evidence>